<dbReference type="InterPro" id="IPR004087">
    <property type="entry name" value="KH_dom"/>
</dbReference>
<name>A0A2G9H0G3_9LAMI</name>
<dbReference type="Pfam" id="PF00076">
    <property type="entry name" value="RRM_1"/>
    <property type="match status" value="1"/>
</dbReference>
<evidence type="ECO:0000256" key="1">
    <source>
        <dbReference type="ARBA" id="ARBA00022884"/>
    </source>
</evidence>
<keyword evidence="3" id="KW-0539">Nucleus</keyword>
<dbReference type="SUPFAM" id="SSF54791">
    <property type="entry name" value="Eukaryotic type KH-domain (KH-domain type I)"/>
    <property type="match status" value="1"/>
</dbReference>
<dbReference type="Gene3D" id="3.30.70.330">
    <property type="match status" value="1"/>
</dbReference>
<dbReference type="GO" id="GO:0008270">
    <property type="term" value="F:zinc ion binding"/>
    <property type="evidence" value="ECO:0007669"/>
    <property type="project" value="UniProtKB-UniRule"/>
</dbReference>
<keyword evidence="3" id="KW-0747">Spliceosome</keyword>
<evidence type="ECO:0000256" key="3">
    <source>
        <dbReference type="RuleBase" id="RU367126"/>
    </source>
</evidence>
<evidence type="ECO:0000256" key="2">
    <source>
        <dbReference type="PROSITE-ProRule" id="PRU00176"/>
    </source>
</evidence>
<dbReference type="PROSITE" id="PS50084">
    <property type="entry name" value="KH_TYPE_1"/>
    <property type="match status" value="1"/>
</dbReference>
<accession>A0A2G9H0G3</accession>
<dbReference type="Proteomes" id="UP000231279">
    <property type="component" value="Unassembled WGS sequence"/>
</dbReference>
<dbReference type="GO" id="GO:0005681">
    <property type="term" value="C:spliceosomal complex"/>
    <property type="evidence" value="ECO:0007669"/>
    <property type="project" value="UniProtKB-KW"/>
</dbReference>
<dbReference type="InterPro" id="IPR045071">
    <property type="entry name" value="BBP-like"/>
</dbReference>
<dbReference type="GO" id="GO:0000398">
    <property type="term" value="P:mRNA splicing, via spliceosome"/>
    <property type="evidence" value="ECO:0007669"/>
    <property type="project" value="UniProtKB-UniRule"/>
</dbReference>
<dbReference type="SMART" id="SM00360">
    <property type="entry name" value="RRM"/>
    <property type="match status" value="1"/>
</dbReference>
<feature type="domain" description="RRM" evidence="4">
    <location>
        <begin position="211"/>
        <end position="289"/>
    </location>
</feature>
<dbReference type="SUPFAM" id="SSF57756">
    <property type="entry name" value="Retrovirus zinc finger-like domains"/>
    <property type="match status" value="1"/>
</dbReference>
<keyword evidence="6" id="KW-1185">Reference proteome</keyword>
<proteinExistence type="inferred from homology"/>
<dbReference type="STRING" id="429701.A0A2G9H0G3"/>
<keyword evidence="3" id="KW-0479">Metal-binding</keyword>
<dbReference type="Gene3D" id="3.30.1370.10">
    <property type="entry name" value="K Homology domain, type 1"/>
    <property type="match status" value="1"/>
</dbReference>
<dbReference type="SUPFAM" id="SSF54928">
    <property type="entry name" value="RNA-binding domain, RBD"/>
    <property type="match status" value="1"/>
</dbReference>
<keyword evidence="3" id="KW-0863">Zinc-finger</keyword>
<sequence length="422" mass="46358">MNERKCILSMIATKTSLTLESHVKRKPVKFVKKLFIPVKEYPTYNFIGLILGPKGNTQKKMEKETGAKILLRGKGSGEPDPLEEELHVLVEADNQGALSAAVAMIEKLLVPVADQENDHKRAQLAELAKMRGTYKDNNTCDLCKEQGHKKYACPLQDSTFKAVCCDICGSFGHSTLNCSMSISHHISKTLQGSSGVAFDTKDKSNKEVDPANLYVGYLPQAIDEKRLKELFLPLGKILKTTVVRDQSTGLSKGYGFVKFESPSDAAAAVTYMYGYKMDGQMLAVRIAGQKPGPDSLNSGHVPIPSSHIAVPFNNISGQTPSIYGPVIPMPPEAPFSTMNNESLCFPWTSSYFGQNINVPRTEAVNIPPYVLSSSTNPRLASKFSSDYDFCDRIPVSLPNLISQFPGHPDYPGSQFKSYFSQQ</sequence>
<keyword evidence="3" id="KW-0507">mRNA processing</keyword>
<evidence type="ECO:0000259" key="4">
    <source>
        <dbReference type="PROSITE" id="PS50102"/>
    </source>
</evidence>
<comment type="caution">
    <text evidence="5">The sequence shown here is derived from an EMBL/GenBank/DDBJ whole genome shotgun (WGS) entry which is preliminary data.</text>
</comment>
<dbReference type="InterPro" id="IPR012677">
    <property type="entry name" value="Nucleotide-bd_a/b_plait_sf"/>
</dbReference>
<dbReference type="SMART" id="SM00322">
    <property type="entry name" value="KH"/>
    <property type="match status" value="1"/>
</dbReference>
<dbReference type="GO" id="GO:0048024">
    <property type="term" value="P:regulation of mRNA splicing, via spliceosome"/>
    <property type="evidence" value="ECO:0007669"/>
    <property type="project" value="TreeGrafter"/>
</dbReference>
<protein>
    <recommendedName>
        <fullName evidence="3">Branchpoint-bridging protein</fullName>
    </recommendedName>
</protein>
<dbReference type="OrthoDB" id="10021397at2759"/>
<dbReference type="InterPro" id="IPR036612">
    <property type="entry name" value="KH_dom_type_1_sf"/>
</dbReference>
<dbReference type="InterPro" id="IPR036875">
    <property type="entry name" value="Znf_CCHC_sf"/>
</dbReference>
<dbReference type="EMBL" id="NKXS01003058">
    <property type="protein sequence ID" value="PIN11003.1"/>
    <property type="molecule type" value="Genomic_DNA"/>
</dbReference>
<dbReference type="InterPro" id="IPR000504">
    <property type="entry name" value="RRM_dom"/>
</dbReference>
<organism evidence="5 6">
    <name type="scientific">Handroanthus impetiginosus</name>
    <dbReference type="NCBI Taxonomy" id="429701"/>
    <lineage>
        <taxon>Eukaryota</taxon>
        <taxon>Viridiplantae</taxon>
        <taxon>Streptophyta</taxon>
        <taxon>Embryophyta</taxon>
        <taxon>Tracheophyta</taxon>
        <taxon>Spermatophyta</taxon>
        <taxon>Magnoliopsida</taxon>
        <taxon>eudicotyledons</taxon>
        <taxon>Gunneridae</taxon>
        <taxon>Pentapetalae</taxon>
        <taxon>asterids</taxon>
        <taxon>lamiids</taxon>
        <taxon>Lamiales</taxon>
        <taxon>Bignoniaceae</taxon>
        <taxon>Crescentiina</taxon>
        <taxon>Tabebuia alliance</taxon>
        <taxon>Handroanthus</taxon>
    </lineage>
</organism>
<dbReference type="GO" id="GO:0003729">
    <property type="term" value="F:mRNA binding"/>
    <property type="evidence" value="ECO:0007669"/>
    <property type="project" value="TreeGrafter"/>
</dbReference>
<gene>
    <name evidence="5" type="ORF">CDL12_16393</name>
</gene>
<keyword evidence="3" id="KW-0508">mRNA splicing</keyword>
<dbReference type="InterPro" id="IPR035979">
    <property type="entry name" value="RBD_domain_sf"/>
</dbReference>
<dbReference type="PANTHER" id="PTHR11208">
    <property type="entry name" value="RNA-BINDING PROTEIN RELATED"/>
    <property type="match status" value="1"/>
</dbReference>
<dbReference type="Pfam" id="PF22675">
    <property type="entry name" value="KH-I_KHDC4-BBP"/>
    <property type="match status" value="1"/>
</dbReference>
<dbReference type="AlphaFoldDB" id="A0A2G9H0G3"/>
<comment type="similarity">
    <text evidence="3">Belongs to the BBP/SF1 family.</text>
</comment>
<comment type="function">
    <text evidence="3">Necessary for the splicing of pre-mRNA. Has a role in the recognition of the branch site (5'-UACUAAC-3'), the pyrimidine tract and the 3'-splice site at the 3'-end of introns.</text>
</comment>
<dbReference type="PANTHER" id="PTHR11208:SF45">
    <property type="entry name" value="SPLICING FACTOR 1"/>
    <property type="match status" value="1"/>
</dbReference>
<dbReference type="PROSITE" id="PS50102">
    <property type="entry name" value="RRM"/>
    <property type="match status" value="1"/>
</dbReference>
<evidence type="ECO:0000313" key="5">
    <source>
        <dbReference type="EMBL" id="PIN11003.1"/>
    </source>
</evidence>
<dbReference type="GO" id="GO:0045131">
    <property type="term" value="F:pre-mRNA branch point binding"/>
    <property type="evidence" value="ECO:0007669"/>
    <property type="project" value="UniProtKB-UniRule"/>
</dbReference>
<dbReference type="InterPro" id="IPR055256">
    <property type="entry name" value="KH_1_KHDC4/BBP-like"/>
</dbReference>
<evidence type="ECO:0000313" key="6">
    <source>
        <dbReference type="Proteomes" id="UP000231279"/>
    </source>
</evidence>
<reference evidence="6" key="1">
    <citation type="journal article" date="2018" name="Gigascience">
        <title>Genome assembly of the Pink Ipe (Handroanthus impetiginosus, Bignoniaceae), a highly valued, ecologically keystone Neotropical timber forest tree.</title>
        <authorList>
            <person name="Silva-Junior O.B."/>
            <person name="Grattapaglia D."/>
            <person name="Novaes E."/>
            <person name="Collevatti R.G."/>
        </authorList>
    </citation>
    <scope>NUCLEOTIDE SEQUENCE [LARGE SCALE GENOMIC DNA]</scope>
    <source>
        <strain evidence="6">cv. UFG-1</strain>
    </source>
</reference>
<keyword evidence="1 2" id="KW-0694">RNA-binding</keyword>
<comment type="subcellular location">
    <subcellularLocation>
        <location evidence="3">Nucleus</location>
    </subcellularLocation>
</comment>
<dbReference type="CDD" id="cd02395">
    <property type="entry name" value="KH-I_BBP"/>
    <property type="match status" value="1"/>
</dbReference>
<keyword evidence="3" id="KW-0862">Zinc</keyword>